<protein>
    <recommendedName>
        <fullName evidence="1">UspA domain-containing protein</fullName>
    </recommendedName>
</protein>
<dbReference type="Pfam" id="PF00582">
    <property type="entry name" value="Usp"/>
    <property type="match status" value="1"/>
</dbReference>
<comment type="caution">
    <text evidence="2">The sequence shown here is derived from an EMBL/GenBank/DDBJ whole genome shotgun (WGS) entry which is preliminary data.</text>
</comment>
<organism evidence="2 3">
    <name type="scientific">Boletus edulis BED1</name>
    <dbReference type="NCBI Taxonomy" id="1328754"/>
    <lineage>
        <taxon>Eukaryota</taxon>
        <taxon>Fungi</taxon>
        <taxon>Dikarya</taxon>
        <taxon>Basidiomycota</taxon>
        <taxon>Agaricomycotina</taxon>
        <taxon>Agaricomycetes</taxon>
        <taxon>Agaricomycetidae</taxon>
        <taxon>Boletales</taxon>
        <taxon>Boletineae</taxon>
        <taxon>Boletaceae</taxon>
        <taxon>Boletoideae</taxon>
        <taxon>Boletus</taxon>
    </lineage>
</organism>
<dbReference type="PANTHER" id="PTHR47815:SF1">
    <property type="entry name" value="UNIVERSAL STRESS PROTEIN A FAMILY PROTEIN C25B2.10"/>
    <property type="match status" value="1"/>
</dbReference>
<gene>
    <name evidence="2" type="ORF">L210DRAFT_3468864</name>
</gene>
<feature type="domain" description="UspA" evidence="1">
    <location>
        <begin position="84"/>
        <end position="222"/>
    </location>
</feature>
<evidence type="ECO:0000259" key="1">
    <source>
        <dbReference type="Pfam" id="PF00582"/>
    </source>
</evidence>
<dbReference type="EMBL" id="WHUW01000001">
    <property type="protein sequence ID" value="KAF8452749.1"/>
    <property type="molecule type" value="Genomic_DNA"/>
</dbReference>
<name>A0AAD4C9V1_BOLED</name>
<keyword evidence="3" id="KW-1185">Reference proteome</keyword>
<dbReference type="AlphaFoldDB" id="A0AAD4C9V1"/>
<dbReference type="CDD" id="cd23659">
    <property type="entry name" value="USP_At3g01520-like"/>
    <property type="match status" value="1"/>
</dbReference>
<sequence length="246" mass="27186">MSASSLTTFPSATSPYLVPSGPGISTPLLSPNAQSVASAPVVSQGYTPKVSFDTFENPAASMFSYTLHVQSHGYTQTRATRVFLCASSPDETGKQALEWALECLVQDGDELIVFRGIDLEELDKDHELVREEARELMRHIQDKCVEYDPDRKVSIILEFIAGRVTTTLERLIALYRPDSVVVGTRGQRRGVLGFGSEFLTIGVGSVSKYALSRSPVPIIVVRPESNVRKVREKRLKDPKRGTHFDE</sequence>
<dbReference type="Proteomes" id="UP001194468">
    <property type="component" value="Unassembled WGS sequence"/>
</dbReference>
<evidence type="ECO:0000313" key="2">
    <source>
        <dbReference type="EMBL" id="KAF8452749.1"/>
    </source>
</evidence>
<dbReference type="Gene3D" id="3.40.50.620">
    <property type="entry name" value="HUPs"/>
    <property type="match status" value="1"/>
</dbReference>
<accession>A0AAD4C9V1</accession>
<dbReference type="SUPFAM" id="SSF52402">
    <property type="entry name" value="Adenine nucleotide alpha hydrolases-like"/>
    <property type="match status" value="1"/>
</dbReference>
<dbReference type="InterPro" id="IPR014729">
    <property type="entry name" value="Rossmann-like_a/b/a_fold"/>
</dbReference>
<dbReference type="InterPro" id="IPR006016">
    <property type="entry name" value="UspA"/>
</dbReference>
<proteinExistence type="predicted"/>
<reference evidence="2" key="1">
    <citation type="submission" date="2019-10" db="EMBL/GenBank/DDBJ databases">
        <authorList>
            <consortium name="DOE Joint Genome Institute"/>
            <person name="Kuo A."/>
            <person name="Miyauchi S."/>
            <person name="Kiss E."/>
            <person name="Drula E."/>
            <person name="Kohler A."/>
            <person name="Sanchez-Garcia M."/>
            <person name="Andreopoulos B."/>
            <person name="Barry K.W."/>
            <person name="Bonito G."/>
            <person name="Buee M."/>
            <person name="Carver A."/>
            <person name="Chen C."/>
            <person name="Cichocki N."/>
            <person name="Clum A."/>
            <person name="Culley D."/>
            <person name="Crous P.W."/>
            <person name="Fauchery L."/>
            <person name="Girlanda M."/>
            <person name="Hayes R."/>
            <person name="Keri Z."/>
            <person name="LaButti K."/>
            <person name="Lipzen A."/>
            <person name="Lombard V."/>
            <person name="Magnuson J."/>
            <person name="Maillard F."/>
            <person name="Morin E."/>
            <person name="Murat C."/>
            <person name="Nolan M."/>
            <person name="Ohm R."/>
            <person name="Pangilinan J."/>
            <person name="Pereira M."/>
            <person name="Perotto S."/>
            <person name="Peter M."/>
            <person name="Riley R."/>
            <person name="Sitrit Y."/>
            <person name="Stielow B."/>
            <person name="Szollosi G."/>
            <person name="Zifcakova L."/>
            <person name="Stursova M."/>
            <person name="Spatafora J.W."/>
            <person name="Tedersoo L."/>
            <person name="Vaario L.-M."/>
            <person name="Yamada A."/>
            <person name="Yan M."/>
            <person name="Wang P."/>
            <person name="Xu J."/>
            <person name="Bruns T."/>
            <person name="Baldrian P."/>
            <person name="Vilgalys R."/>
            <person name="Henrissat B."/>
            <person name="Grigoriev I.V."/>
            <person name="Hibbett D."/>
            <person name="Nagy L.G."/>
            <person name="Martin F.M."/>
        </authorList>
    </citation>
    <scope>NUCLEOTIDE SEQUENCE</scope>
    <source>
        <strain evidence="2">BED1</strain>
    </source>
</reference>
<dbReference type="PANTHER" id="PTHR47815">
    <property type="entry name" value="UNIVERSAL STRESS PROTEIN A FAMILY PROTEIN C25B2.10"/>
    <property type="match status" value="1"/>
</dbReference>
<reference evidence="2" key="2">
    <citation type="journal article" date="2020" name="Nat. Commun.">
        <title>Large-scale genome sequencing of mycorrhizal fungi provides insights into the early evolution of symbiotic traits.</title>
        <authorList>
            <person name="Miyauchi S."/>
            <person name="Kiss E."/>
            <person name="Kuo A."/>
            <person name="Drula E."/>
            <person name="Kohler A."/>
            <person name="Sanchez-Garcia M."/>
            <person name="Morin E."/>
            <person name="Andreopoulos B."/>
            <person name="Barry K.W."/>
            <person name="Bonito G."/>
            <person name="Buee M."/>
            <person name="Carver A."/>
            <person name="Chen C."/>
            <person name="Cichocki N."/>
            <person name="Clum A."/>
            <person name="Culley D."/>
            <person name="Crous P.W."/>
            <person name="Fauchery L."/>
            <person name="Girlanda M."/>
            <person name="Hayes R.D."/>
            <person name="Keri Z."/>
            <person name="LaButti K."/>
            <person name="Lipzen A."/>
            <person name="Lombard V."/>
            <person name="Magnuson J."/>
            <person name="Maillard F."/>
            <person name="Murat C."/>
            <person name="Nolan M."/>
            <person name="Ohm R.A."/>
            <person name="Pangilinan J."/>
            <person name="Pereira M.F."/>
            <person name="Perotto S."/>
            <person name="Peter M."/>
            <person name="Pfister S."/>
            <person name="Riley R."/>
            <person name="Sitrit Y."/>
            <person name="Stielow J.B."/>
            <person name="Szollosi G."/>
            <person name="Zifcakova L."/>
            <person name="Stursova M."/>
            <person name="Spatafora J.W."/>
            <person name="Tedersoo L."/>
            <person name="Vaario L.M."/>
            <person name="Yamada A."/>
            <person name="Yan M."/>
            <person name="Wang P."/>
            <person name="Xu J."/>
            <person name="Bruns T."/>
            <person name="Baldrian P."/>
            <person name="Vilgalys R."/>
            <person name="Dunand C."/>
            <person name="Henrissat B."/>
            <person name="Grigoriev I.V."/>
            <person name="Hibbett D."/>
            <person name="Nagy L.G."/>
            <person name="Martin F.M."/>
        </authorList>
    </citation>
    <scope>NUCLEOTIDE SEQUENCE</scope>
    <source>
        <strain evidence="2">BED1</strain>
    </source>
</reference>
<evidence type="ECO:0000313" key="3">
    <source>
        <dbReference type="Proteomes" id="UP001194468"/>
    </source>
</evidence>